<sequence length="178" mass="19322">MAASTTANSNRGWTVIHANGESFKIVNGPTENVDMVHLVVHCDWSVTGHGANMPYIMATLAIRCPDTERIYVQLSFGNYRTSVAEPVQFGSSITAFVKVALAAEFCNPCPVFMGVTDVANPVFKVTEHVEAMGQNRKDFTDDPAAVIMWHRGSAINIGTTQQDTGMAKMSESQAHKEA</sequence>
<name>A0A2S6BT74_9PEZI</name>
<evidence type="ECO:0000313" key="1">
    <source>
        <dbReference type="EMBL" id="PPJ50678.1"/>
    </source>
</evidence>
<dbReference type="AlphaFoldDB" id="A0A2S6BT74"/>
<dbReference type="OrthoDB" id="3630184at2759"/>
<keyword evidence="2" id="KW-1185">Reference proteome</keyword>
<evidence type="ECO:0000313" key="2">
    <source>
        <dbReference type="Proteomes" id="UP000237631"/>
    </source>
</evidence>
<dbReference type="EMBL" id="PNEN01001779">
    <property type="protein sequence ID" value="PPJ50678.1"/>
    <property type="molecule type" value="Genomic_DNA"/>
</dbReference>
<comment type="caution">
    <text evidence="1">The sequence shown here is derived from an EMBL/GenBank/DDBJ whole genome shotgun (WGS) entry which is preliminary data.</text>
</comment>
<dbReference type="Proteomes" id="UP000237631">
    <property type="component" value="Unassembled WGS sequence"/>
</dbReference>
<proteinExistence type="predicted"/>
<accession>A0A2S6BT74</accession>
<organism evidence="1 2">
    <name type="scientific">Cercospora berteroae</name>
    <dbReference type="NCBI Taxonomy" id="357750"/>
    <lineage>
        <taxon>Eukaryota</taxon>
        <taxon>Fungi</taxon>
        <taxon>Dikarya</taxon>
        <taxon>Ascomycota</taxon>
        <taxon>Pezizomycotina</taxon>
        <taxon>Dothideomycetes</taxon>
        <taxon>Dothideomycetidae</taxon>
        <taxon>Mycosphaerellales</taxon>
        <taxon>Mycosphaerellaceae</taxon>
        <taxon>Cercospora</taxon>
    </lineage>
</organism>
<gene>
    <name evidence="1" type="ORF">CBER1_05251</name>
</gene>
<protein>
    <submittedName>
        <fullName evidence="1">Uncharacterized protein</fullName>
    </submittedName>
</protein>
<reference evidence="2" key="1">
    <citation type="journal article" date="2017" name="bioRxiv">
        <title>Conservation of a gene cluster reveals novel cercosporin biosynthetic mechanisms and extends production to the genus Colletotrichum.</title>
        <authorList>
            <person name="de Jonge R."/>
            <person name="Ebert M.K."/>
            <person name="Huitt-Roehl C.R."/>
            <person name="Pal P."/>
            <person name="Suttle J.C."/>
            <person name="Spanner R.E."/>
            <person name="Neubauer J.D."/>
            <person name="Jurick W.M.II."/>
            <person name="Stott K.A."/>
            <person name="Secor G.A."/>
            <person name="Thomma B.P.H.J."/>
            <person name="Van de Peer Y."/>
            <person name="Townsend C.A."/>
            <person name="Bolton M.D."/>
        </authorList>
    </citation>
    <scope>NUCLEOTIDE SEQUENCE [LARGE SCALE GENOMIC DNA]</scope>
    <source>
        <strain evidence="2">CBS538.71</strain>
    </source>
</reference>